<evidence type="ECO:0000313" key="3">
    <source>
        <dbReference type="Proteomes" id="UP000046155"/>
    </source>
</evidence>
<dbReference type="PANTHER" id="PTHR43852">
    <property type="entry name" value="NUCLEOTIDYLTRANSFERASE"/>
    <property type="match status" value="1"/>
</dbReference>
<dbReference type="EMBL" id="CDRZ01000235">
    <property type="protein sequence ID" value="CEO89162.1"/>
    <property type="molecule type" value="Genomic_DNA"/>
</dbReference>
<organism evidence="2 3">
    <name type="scientific">Syntrophaceticus schinkii</name>
    <dbReference type="NCBI Taxonomy" id="499207"/>
    <lineage>
        <taxon>Bacteria</taxon>
        <taxon>Bacillati</taxon>
        <taxon>Bacillota</taxon>
        <taxon>Clostridia</taxon>
        <taxon>Thermoanaerobacterales</taxon>
        <taxon>Thermoanaerobacterales Family III. Incertae Sedis</taxon>
        <taxon>Syntrophaceticus</taxon>
    </lineage>
</organism>
<protein>
    <recommendedName>
        <fullName evidence="1">Polymerase beta nucleotidyltransferase domain-containing protein</fullName>
    </recommendedName>
</protein>
<dbReference type="AlphaFoldDB" id="A0A0B7MN80"/>
<accession>A0A0B7MN80</accession>
<dbReference type="InterPro" id="IPR043519">
    <property type="entry name" value="NT_sf"/>
</dbReference>
<dbReference type="Proteomes" id="UP000046155">
    <property type="component" value="Unassembled WGS sequence"/>
</dbReference>
<gene>
    <name evidence="2" type="ORF">SSCH_390004</name>
</gene>
<feature type="domain" description="Polymerase beta nucleotidyltransferase" evidence="1">
    <location>
        <begin position="4"/>
        <end position="79"/>
    </location>
</feature>
<dbReference type="PANTHER" id="PTHR43852:SF2">
    <property type="entry name" value="PROTEIN ADENYLYLTRANSFERASE MNTA"/>
    <property type="match status" value="1"/>
</dbReference>
<sequence>MYRAVLFGSYAKGNATEDSDIDIVIDCKGELLNVSYYGMLEDIKTQLDKPVDLFEISEFSRSEAMRSAVEKEGIVLYEK</sequence>
<proteinExistence type="predicted"/>
<dbReference type="SUPFAM" id="SSF81301">
    <property type="entry name" value="Nucleotidyltransferase"/>
    <property type="match status" value="1"/>
</dbReference>
<reference evidence="3" key="1">
    <citation type="submission" date="2015-01" db="EMBL/GenBank/DDBJ databases">
        <authorList>
            <person name="Manzoor Shahid"/>
            <person name="Zubair Saima"/>
        </authorList>
    </citation>
    <scope>NUCLEOTIDE SEQUENCE [LARGE SCALE GENOMIC DNA]</scope>
    <source>
        <strain evidence="3">Sp3</strain>
    </source>
</reference>
<keyword evidence="3" id="KW-1185">Reference proteome</keyword>
<evidence type="ECO:0000313" key="2">
    <source>
        <dbReference type="EMBL" id="CEO89162.1"/>
    </source>
</evidence>
<dbReference type="Pfam" id="PF18765">
    <property type="entry name" value="Polbeta"/>
    <property type="match status" value="1"/>
</dbReference>
<dbReference type="InterPro" id="IPR041633">
    <property type="entry name" value="Polbeta"/>
</dbReference>
<evidence type="ECO:0000259" key="1">
    <source>
        <dbReference type="Pfam" id="PF18765"/>
    </source>
</evidence>
<name>A0A0B7MN80_9FIRM</name>
<dbReference type="InterPro" id="IPR052930">
    <property type="entry name" value="TA_antitoxin_MntA"/>
</dbReference>
<dbReference type="CDD" id="cd05403">
    <property type="entry name" value="NT_KNTase_like"/>
    <property type="match status" value="1"/>
</dbReference>
<dbReference type="Gene3D" id="3.30.460.10">
    <property type="entry name" value="Beta Polymerase, domain 2"/>
    <property type="match status" value="1"/>
</dbReference>